<dbReference type="EMBL" id="BT136645">
    <property type="protein sequence ID" value="AFK36440.1"/>
    <property type="molecule type" value="mRNA"/>
</dbReference>
<accession>I3S848</accession>
<organism evidence="1">
    <name type="scientific">Medicago truncatula</name>
    <name type="common">Barrel medic</name>
    <name type="synonym">Medicago tribuloides</name>
    <dbReference type="NCBI Taxonomy" id="3880"/>
    <lineage>
        <taxon>Eukaryota</taxon>
        <taxon>Viridiplantae</taxon>
        <taxon>Streptophyta</taxon>
        <taxon>Embryophyta</taxon>
        <taxon>Tracheophyta</taxon>
        <taxon>Spermatophyta</taxon>
        <taxon>Magnoliopsida</taxon>
        <taxon>eudicotyledons</taxon>
        <taxon>Gunneridae</taxon>
        <taxon>Pentapetalae</taxon>
        <taxon>rosids</taxon>
        <taxon>fabids</taxon>
        <taxon>Fabales</taxon>
        <taxon>Fabaceae</taxon>
        <taxon>Papilionoideae</taxon>
        <taxon>50 kb inversion clade</taxon>
        <taxon>NPAAA clade</taxon>
        <taxon>Hologalegina</taxon>
        <taxon>IRL clade</taxon>
        <taxon>Trifolieae</taxon>
        <taxon>Medicago</taxon>
    </lineage>
</organism>
<dbReference type="AlphaFoldDB" id="I3S848"/>
<sequence length="44" mass="5209">MLYVLFISLVMFNLCCKFIFTRKQFIKYAKPSSSFMRSTFNLSG</sequence>
<protein>
    <submittedName>
        <fullName evidence="1">Uncharacterized protein</fullName>
    </submittedName>
</protein>
<evidence type="ECO:0000313" key="1">
    <source>
        <dbReference type="EMBL" id="AFK36440.1"/>
    </source>
</evidence>
<reference evidence="1" key="1">
    <citation type="submission" date="2012-05" db="EMBL/GenBank/DDBJ databases">
        <authorList>
            <person name="Krishnakumar V."/>
            <person name="Cheung F."/>
            <person name="Xiao Y."/>
            <person name="Chan A."/>
            <person name="Moskal W.A."/>
            <person name="Town C.D."/>
        </authorList>
    </citation>
    <scope>NUCLEOTIDE SEQUENCE</scope>
</reference>
<name>I3S848_MEDTR</name>
<proteinExistence type="evidence at transcript level"/>